<dbReference type="EMBL" id="JAVHNQ010000010">
    <property type="protein sequence ID" value="KAK6337691.1"/>
    <property type="molecule type" value="Genomic_DNA"/>
</dbReference>
<organism evidence="3 4">
    <name type="scientific">Orbilia brochopaga</name>
    <dbReference type="NCBI Taxonomy" id="3140254"/>
    <lineage>
        <taxon>Eukaryota</taxon>
        <taxon>Fungi</taxon>
        <taxon>Dikarya</taxon>
        <taxon>Ascomycota</taxon>
        <taxon>Pezizomycotina</taxon>
        <taxon>Orbiliomycetes</taxon>
        <taxon>Orbiliales</taxon>
        <taxon>Orbiliaceae</taxon>
        <taxon>Orbilia</taxon>
    </lineage>
</organism>
<evidence type="ECO:0000313" key="4">
    <source>
        <dbReference type="Proteomes" id="UP001375240"/>
    </source>
</evidence>
<keyword evidence="2" id="KW-0472">Membrane</keyword>
<feature type="transmembrane region" description="Helical" evidence="2">
    <location>
        <begin position="161"/>
        <end position="186"/>
    </location>
</feature>
<comment type="caution">
    <text evidence="3">The sequence shown here is derived from an EMBL/GenBank/DDBJ whole genome shotgun (WGS) entry which is preliminary data.</text>
</comment>
<evidence type="ECO:0008006" key="5">
    <source>
        <dbReference type="Google" id="ProtNLM"/>
    </source>
</evidence>
<sequence>MKLTSKAHSAQELLPRLLLIVSTLPQLIYCRLSREIPQRRQVSNADGAVPSLSGPTAAVSSGGAPQNPPFGNYTTTAASPSTLRPTDPPESSAPELTSTITKVPVTTQVTVTHVVTDEFGRSSTSIDVVPTTTMIPSDDPSLANGGESSGASGVTPQQKKIIIGVVVSIVGVLSIAGIVGVIWRIWFTRRGNEEGHPSRQKTFVPASLSRSSMHTSDGVTYTSSGGADYRKKPTIGGMGPSSNF</sequence>
<dbReference type="Proteomes" id="UP001375240">
    <property type="component" value="Unassembled WGS sequence"/>
</dbReference>
<feature type="region of interest" description="Disordered" evidence="1">
    <location>
        <begin position="130"/>
        <end position="155"/>
    </location>
</feature>
<evidence type="ECO:0000256" key="2">
    <source>
        <dbReference type="SAM" id="Phobius"/>
    </source>
</evidence>
<feature type="compositionally biased region" description="Polar residues" evidence="1">
    <location>
        <begin position="208"/>
        <end position="225"/>
    </location>
</feature>
<proteinExistence type="predicted"/>
<protein>
    <recommendedName>
        <fullName evidence="5">Mid2 domain-containing protein</fullName>
    </recommendedName>
</protein>
<evidence type="ECO:0000256" key="1">
    <source>
        <dbReference type="SAM" id="MobiDB-lite"/>
    </source>
</evidence>
<dbReference type="AlphaFoldDB" id="A0AAV9UAN0"/>
<accession>A0AAV9UAN0</accession>
<gene>
    <name evidence="3" type="ORF">TWF696_001176</name>
</gene>
<feature type="region of interest" description="Disordered" evidence="1">
    <location>
        <begin position="39"/>
        <end position="101"/>
    </location>
</feature>
<feature type="region of interest" description="Disordered" evidence="1">
    <location>
        <begin position="193"/>
        <end position="244"/>
    </location>
</feature>
<keyword evidence="4" id="KW-1185">Reference proteome</keyword>
<feature type="compositionally biased region" description="Polar residues" evidence="1">
    <location>
        <begin position="72"/>
        <end position="84"/>
    </location>
</feature>
<keyword evidence="2" id="KW-0812">Transmembrane</keyword>
<name>A0AAV9UAN0_9PEZI</name>
<keyword evidence="2" id="KW-1133">Transmembrane helix</keyword>
<reference evidence="3 4" key="1">
    <citation type="submission" date="2019-10" db="EMBL/GenBank/DDBJ databases">
        <authorList>
            <person name="Palmer J.M."/>
        </authorList>
    </citation>
    <scope>NUCLEOTIDE SEQUENCE [LARGE SCALE GENOMIC DNA]</scope>
    <source>
        <strain evidence="3 4">TWF696</strain>
    </source>
</reference>
<evidence type="ECO:0000313" key="3">
    <source>
        <dbReference type="EMBL" id="KAK6337691.1"/>
    </source>
</evidence>